<dbReference type="InterPro" id="IPR032675">
    <property type="entry name" value="LRR_dom_sf"/>
</dbReference>
<dbReference type="EMBL" id="LFML01000049">
    <property type="protein sequence ID" value="KMO97440.1"/>
    <property type="molecule type" value="Genomic_DNA"/>
</dbReference>
<dbReference type="SUPFAM" id="SSF52540">
    <property type="entry name" value="P-loop containing nucleoside triphosphate hydrolases"/>
    <property type="match status" value="1"/>
</dbReference>
<dbReference type="RefSeq" id="WP_048476746.1">
    <property type="nucleotide sequence ID" value="NZ_JBIRUD010000017.1"/>
</dbReference>
<evidence type="ECO:0000259" key="3">
    <source>
        <dbReference type="PROSITE" id="PS50837"/>
    </source>
</evidence>
<dbReference type="Pfam" id="PF22733">
    <property type="entry name" value="NNH1"/>
    <property type="match status" value="1"/>
</dbReference>
<protein>
    <recommendedName>
        <fullName evidence="3">NACHT domain-containing protein</fullName>
    </recommendedName>
</protein>
<dbReference type="Gene3D" id="3.80.10.10">
    <property type="entry name" value="Ribonuclease Inhibitor"/>
    <property type="match status" value="1"/>
</dbReference>
<dbReference type="OrthoDB" id="135105at2"/>
<keyword evidence="1" id="KW-0547">Nucleotide-binding</keyword>
<name>A0A0J6XMR5_9ACTN</name>
<dbReference type="InterPro" id="IPR027417">
    <property type="entry name" value="P-loop_NTPase"/>
</dbReference>
<keyword evidence="2" id="KW-0067">ATP-binding</keyword>
<dbReference type="STRING" id="66430.ACS04_13180"/>
<gene>
    <name evidence="4" type="ORF">ACS04_13180</name>
</gene>
<organism evidence="4 5">
    <name type="scientific">Streptomyces roseus</name>
    <dbReference type="NCBI Taxonomy" id="66430"/>
    <lineage>
        <taxon>Bacteria</taxon>
        <taxon>Bacillati</taxon>
        <taxon>Actinomycetota</taxon>
        <taxon>Actinomycetes</taxon>
        <taxon>Kitasatosporales</taxon>
        <taxon>Streptomycetaceae</taxon>
        <taxon>Streptomyces</taxon>
    </lineage>
</organism>
<dbReference type="GO" id="GO:0005524">
    <property type="term" value="F:ATP binding"/>
    <property type="evidence" value="ECO:0007669"/>
    <property type="project" value="UniProtKB-KW"/>
</dbReference>
<dbReference type="PATRIC" id="fig|66430.4.peg.5064"/>
<dbReference type="Pfam" id="PF05729">
    <property type="entry name" value="NACHT"/>
    <property type="match status" value="1"/>
</dbReference>
<feature type="domain" description="NACHT" evidence="3">
    <location>
        <begin position="250"/>
        <end position="575"/>
    </location>
</feature>
<proteinExistence type="predicted"/>
<dbReference type="Gene3D" id="3.40.50.300">
    <property type="entry name" value="P-loop containing nucleotide triphosphate hydrolases"/>
    <property type="match status" value="1"/>
</dbReference>
<keyword evidence="5" id="KW-1185">Reference proteome</keyword>
<comment type="caution">
    <text evidence="4">The sequence shown here is derived from an EMBL/GenBank/DDBJ whole genome shotgun (WGS) entry which is preliminary data.</text>
</comment>
<dbReference type="Proteomes" id="UP000035932">
    <property type="component" value="Unassembled WGS sequence"/>
</dbReference>
<accession>A0A0J6XMR5</accession>
<sequence length="1019" mass="110778">MTGFETVVLRVAGTAAGALVKSLLSRSPGAGLAADPAAPAPRWRRPAQLGDPEIRRLTQALASRVGPACGSLPEHERLAALDAVADAFAALGALTPDSLFAADLDPGALAAALPPPPPGLSPPAGALYGRLIRLCCAHAVEYVTTLPAFGARADVELVRRTGELGRALDRLADRSDGAAHAFEERYARYVAEAHGRMLLFGVTTSTTRQEWPLDLAYISLAVSGEQELMPGGPGTHQTPVRAEQALGAADRVLLRGPAGSGKSTLVQWLALNAARQAEGPWSACVPFVLRLRSFTSADALPLPEEFLRASGVPLTAPPGWVEELMASGRALVLVDGVDEVPRRLRTRTEAWLRSLITAFPKARYVVTTRPSAVPESWLAGQGFAPHSLLPMEREDVQAFVRHWHAAARAGGQEVDAYESALLEAVAGRRDLGRLATNPLMCALLCALNQDRRMQLPRARKELYDAALDMLLVRRDTEREILGVEGVYLTREEQIALLQRFAYWLIRNGQVEAGRDEAVEMVAGWLDAMPQVRAGAEQVFSHLLIRSGLLREPVRGSVDFVHRTFQDYLGAKAAVESRDFGVLVKNAHDDTWDDVVRMAVGHARPDERTRILRGLLKRADKVKGARNRLILLAAACLEHAPELDAQVHGEIHARTAELLPPRSPAEAAELAKAGELVLELLPAPAGLSEAVAATVVRTAALVGGDRALRVIAGFRQDDRYEVGHEVSESWGRFPTTDYADAVLADASMHAAHLHIRTRKQLDAYTRLPHIRRVHLTWFGPIPRGIIGRPDLEWLVLQGNPALTDLSRLSGHLALRHLGVFDCPQLTSIDPVSELTPTSLAFGYVPEGLSLAALAGIPGLRSLVLGFEPKERRLGDIPAAEGLAKLTLWQGARGVSLDGLERWSSLTSLAIAGDTQYEQLVSRQITGLTSLQIRFATRVDPTMLRPFRQLTELMLLRCELRGGLDPLLELPGLTRLRIAECAGTVDLSPLARLEHLRLELDRRTDFGGTERIPPERLTYFP</sequence>
<dbReference type="InterPro" id="IPR054547">
    <property type="entry name" value="NNH1"/>
</dbReference>
<reference evidence="4 5" key="1">
    <citation type="submission" date="2015-06" db="EMBL/GenBank/DDBJ databases">
        <title>Recapitulation of the evolution of biosynthetic gene clusters reveals hidden chemical diversity on bacterial genomes.</title>
        <authorList>
            <person name="Cruz-Morales P."/>
            <person name="Martinez-Guerrero C."/>
            <person name="Morales-Escalante M.A."/>
            <person name="Yanez-Guerra L.A."/>
            <person name="Kopp J.F."/>
            <person name="Feldmann J."/>
            <person name="Ramos-Aboites H.E."/>
            <person name="Barona-Gomez F."/>
        </authorList>
    </citation>
    <scope>NUCLEOTIDE SEQUENCE [LARGE SCALE GENOMIC DNA]</scope>
    <source>
        <strain evidence="4 5">ATCC 31245</strain>
    </source>
</reference>
<dbReference type="PANTHER" id="PTHR46844:SF1">
    <property type="entry name" value="SLR5058 PROTEIN"/>
    <property type="match status" value="1"/>
</dbReference>
<dbReference type="PROSITE" id="PS50837">
    <property type="entry name" value="NACHT"/>
    <property type="match status" value="1"/>
</dbReference>
<evidence type="ECO:0000256" key="2">
    <source>
        <dbReference type="ARBA" id="ARBA00022840"/>
    </source>
</evidence>
<dbReference type="SUPFAM" id="SSF52058">
    <property type="entry name" value="L domain-like"/>
    <property type="match status" value="1"/>
</dbReference>
<dbReference type="PANTHER" id="PTHR46844">
    <property type="entry name" value="SLR5058 PROTEIN"/>
    <property type="match status" value="1"/>
</dbReference>
<evidence type="ECO:0000313" key="5">
    <source>
        <dbReference type="Proteomes" id="UP000035932"/>
    </source>
</evidence>
<dbReference type="InterPro" id="IPR007111">
    <property type="entry name" value="NACHT_NTPase"/>
</dbReference>
<evidence type="ECO:0000313" key="4">
    <source>
        <dbReference type="EMBL" id="KMO97440.1"/>
    </source>
</evidence>
<dbReference type="AlphaFoldDB" id="A0A0J6XMR5"/>
<evidence type="ECO:0000256" key="1">
    <source>
        <dbReference type="ARBA" id="ARBA00022741"/>
    </source>
</evidence>